<protein>
    <submittedName>
        <fullName evidence="1">Uncharacterized protein</fullName>
    </submittedName>
</protein>
<accession>A0A1M6J8H1</accession>
<dbReference type="AlphaFoldDB" id="A0A1M6J8H1"/>
<dbReference type="RefSeq" id="WP_188118506.1">
    <property type="nucleotide sequence ID" value="NZ_DAONMB010000030.1"/>
</dbReference>
<dbReference type="EMBL" id="FQZP01000053">
    <property type="protein sequence ID" value="SHJ42964.1"/>
    <property type="molecule type" value="Genomic_DNA"/>
</dbReference>
<organism evidence="1 2">
    <name type="scientific">Thermoclostridium caenicola</name>
    <dbReference type="NCBI Taxonomy" id="659425"/>
    <lineage>
        <taxon>Bacteria</taxon>
        <taxon>Bacillati</taxon>
        <taxon>Bacillota</taxon>
        <taxon>Clostridia</taxon>
        <taxon>Eubacteriales</taxon>
        <taxon>Oscillospiraceae</taxon>
        <taxon>Thermoclostridium</taxon>
    </lineage>
</organism>
<dbReference type="Gene3D" id="2.60.320.10">
    <property type="entry name" value="N-utilization substance G protein NusG, insert domain"/>
    <property type="match status" value="1"/>
</dbReference>
<evidence type="ECO:0000313" key="1">
    <source>
        <dbReference type="EMBL" id="SHJ42964.1"/>
    </source>
</evidence>
<reference evidence="1 2" key="1">
    <citation type="submission" date="2016-11" db="EMBL/GenBank/DDBJ databases">
        <authorList>
            <person name="Varghese N."/>
            <person name="Submissions S."/>
        </authorList>
    </citation>
    <scope>NUCLEOTIDE SEQUENCE [LARGE SCALE GENOMIC DNA]</scope>
    <source>
        <strain evidence="1 2">DSM 19027</strain>
    </source>
</reference>
<evidence type="ECO:0000313" key="2">
    <source>
        <dbReference type="Proteomes" id="UP000324781"/>
    </source>
</evidence>
<name>A0A1M6J8H1_9FIRM</name>
<dbReference type="CDD" id="cd09846">
    <property type="entry name" value="DUF1312"/>
    <property type="match status" value="1"/>
</dbReference>
<dbReference type="Pfam" id="PF07009">
    <property type="entry name" value="NusG_II"/>
    <property type="match status" value="1"/>
</dbReference>
<dbReference type="InterPro" id="IPR038690">
    <property type="entry name" value="NusG_2_sf"/>
</dbReference>
<gene>
    <name evidence="1" type="ORF">SAMN05444373_105315</name>
</gene>
<sequence>MRLKPKLGDFFIILLIAASAVFLTFSLRQADTGEKIALIIQDGVVVKQIRLDTLEHTEILEYSGEYPGIIEAEKGRIRFKEATCPDQVCVGTGWISKNGQIAACLPDRILIRITGTGSAEDDTDIWLH</sequence>
<proteinExistence type="predicted"/>
<dbReference type="Proteomes" id="UP000324781">
    <property type="component" value="Unassembled WGS sequence"/>
</dbReference>
<keyword evidence="2" id="KW-1185">Reference proteome</keyword>